<feature type="domain" description="Interferon-related developmental regulator N-terminal" evidence="4">
    <location>
        <begin position="28"/>
        <end position="364"/>
    </location>
</feature>
<dbReference type="InterPro" id="IPR007701">
    <property type="entry name" value="Interferon-rel_develop_reg_N"/>
</dbReference>
<dbReference type="Proteomes" id="UP001497444">
    <property type="component" value="Chromosome 1"/>
</dbReference>
<evidence type="ECO:0000256" key="1">
    <source>
        <dbReference type="ARBA" id="ARBA00008828"/>
    </source>
</evidence>
<dbReference type="Pfam" id="PF04836">
    <property type="entry name" value="IFRD_C"/>
    <property type="match status" value="1"/>
</dbReference>
<evidence type="ECO:0000259" key="3">
    <source>
        <dbReference type="Pfam" id="PF04836"/>
    </source>
</evidence>
<dbReference type="EMBL" id="OZ020096">
    <property type="protein sequence ID" value="CAK9255624.1"/>
    <property type="molecule type" value="Genomic_DNA"/>
</dbReference>
<evidence type="ECO:0008006" key="7">
    <source>
        <dbReference type="Google" id="ProtNLM"/>
    </source>
</evidence>
<comment type="similarity">
    <text evidence="1">Belongs to the IFRD family.</text>
</comment>
<feature type="region of interest" description="Disordered" evidence="2">
    <location>
        <begin position="1"/>
        <end position="33"/>
    </location>
</feature>
<evidence type="ECO:0000256" key="2">
    <source>
        <dbReference type="SAM" id="MobiDB-lite"/>
    </source>
</evidence>
<accession>A0ABP0VMG6</accession>
<dbReference type="PANTHER" id="PTHR12354:SF1">
    <property type="entry name" value="INTERFERON-RELATED DEVELOPMENTAL REGULATOR 1"/>
    <property type="match status" value="1"/>
</dbReference>
<proteinExistence type="inferred from homology"/>
<organism evidence="5 6">
    <name type="scientific">Sphagnum jensenii</name>
    <dbReference type="NCBI Taxonomy" id="128206"/>
    <lineage>
        <taxon>Eukaryota</taxon>
        <taxon>Viridiplantae</taxon>
        <taxon>Streptophyta</taxon>
        <taxon>Embryophyta</taxon>
        <taxon>Bryophyta</taxon>
        <taxon>Sphagnophytina</taxon>
        <taxon>Sphagnopsida</taxon>
        <taxon>Sphagnales</taxon>
        <taxon>Sphagnaceae</taxon>
        <taxon>Sphagnum</taxon>
    </lineage>
</organism>
<evidence type="ECO:0000259" key="4">
    <source>
        <dbReference type="Pfam" id="PF05004"/>
    </source>
</evidence>
<dbReference type="InterPro" id="IPR016024">
    <property type="entry name" value="ARM-type_fold"/>
</dbReference>
<protein>
    <recommendedName>
        <fullName evidence="7">Interferon-related developmental regulator N-terminal domain-containing protein</fullName>
    </recommendedName>
</protein>
<evidence type="ECO:0000313" key="6">
    <source>
        <dbReference type="Proteomes" id="UP001497444"/>
    </source>
</evidence>
<name>A0ABP0VMG6_9BRYO</name>
<gene>
    <name evidence="5" type="ORF">CSSPJE1EN1_LOCUS1102</name>
</gene>
<evidence type="ECO:0000313" key="5">
    <source>
        <dbReference type="EMBL" id="CAK9255624.1"/>
    </source>
</evidence>
<feature type="compositionally biased region" description="Basic and acidic residues" evidence="2">
    <location>
        <begin position="294"/>
        <end position="304"/>
    </location>
</feature>
<keyword evidence="6" id="KW-1185">Reference proteome</keyword>
<dbReference type="InterPro" id="IPR011989">
    <property type="entry name" value="ARM-like"/>
</dbReference>
<feature type="region of interest" description="Disordered" evidence="2">
    <location>
        <begin position="282"/>
        <end position="314"/>
    </location>
</feature>
<feature type="compositionally biased region" description="Acidic residues" evidence="2">
    <location>
        <begin position="282"/>
        <end position="292"/>
    </location>
</feature>
<sequence>MGKSRKQQQQRRGAGTRVDEYTDDDTLSTTTTSSSLDALSDISITPEVEEEHDDATKLESFIEALYQKRASIRDAGLKGLIEALTGGVLVEFTENNYETLSQRFINSVKIGASSEVAQAARALGLLAITVGAGDIAKQINAEASPHLEKVAKVGSSPAARASCLDAMAILAFVGATELEATESTMAVFWLIISHRANHFEDQKTGANTPSGTVKAAAISAWSLLLSTLDPKRVSSSQHVQMCLPVLSRLLKGDDLAVRTASGEAIALLYEVTNFLSFTAGAADDDDDGDSEDMGAVKESVRTSSEKPASSKSAMSVVGKALEAQEAHVMEQMKSLSVHAGGKGQPRKERAMQRSAFRELLATIEDGVAPEVSVKLPAGNVLSLHTWSDIIQLNVLRHFLGEGFQRHMQENTLLHEIFDFVPQVEKNTLSKKQKRMFLSPNSVMSKARTQVMNRRRSYSQAGNIGIYDVTEEQDE</sequence>
<dbReference type="SUPFAM" id="SSF48371">
    <property type="entry name" value="ARM repeat"/>
    <property type="match status" value="1"/>
</dbReference>
<reference evidence="5 6" key="1">
    <citation type="submission" date="2024-02" db="EMBL/GenBank/DDBJ databases">
        <authorList>
            <consortium name="ELIXIR-Norway"/>
            <consortium name="Elixir Norway"/>
        </authorList>
    </citation>
    <scope>NUCLEOTIDE SEQUENCE [LARGE SCALE GENOMIC DNA]</scope>
</reference>
<feature type="domain" description="Interferon-related developmental regulator C-terminal" evidence="3">
    <location>
        <begin position="410"/>
        <end position="456"/>
    </location>
</feature>
<dbReference type="InterPro" id="IPR039777">
    <property type="entry name" value="IFRD"/>
</dbReference>
<dbReference type="Gene3D" id="1.25.10.10">
    <property type="entry name" value="Leucine-rich Repeat Variant"/>
    <property type="match status" value="1"/>
</dbReference>
<dbReference type="PANTHER" id="PTHR12354">
    <property type="entry name" value="INTERFERON-RELATED DEVELOPMENTAL REGULATOR"/>
    <property type="match status" value="1"/>
</dbReference>
<dbReference type="InterPro" id="IPR006921">
    <property type="entry name" value="Interferon-rel_develop_reg_C"/>
</dbReference>
<dbReference type="Pfam" id="PF05004">
    <property type="entry name" value="IFRD"/>
    <property type="match status" value="1"/>
</dbReference>